<dbReference type="AlphaFoldDB" id="A0A232EQ21"/>
<dbReference type="Proteomes" id="UP000215335">
    <property type="component" value="Unassembled WGS sequence"/>
</dbReference>
<sequence length="93" mass="10560">METKKSIANSDSKLDGCEQKSKNSYWKHLLSQHEKKYAALERRQAALAERVKFMEYALPSLLMGTAINLQQESKNSKSPSKARDNAENVVNDM</sequence>
<evidence type="ECO:0000256" key="1">
    <source>
        <dbReference type="SAM" id="MobiDB-lite"/>
    </source>
</evidence>
<protein>
    <submittedName>
        <fullName evidence="2">Uncharacterized protein</fullName>
    </submittedName>
</protein>
<evidence type="ECO:0000313" key="2">
    <source>
        <dbReference type="EMBL" id="OXU20453.1"/>
    </source>
</evidence>
<proteinExistence type="predicted"/>
<accession>A0A232EQ21</accession>
<comment type="caution">
    <text evidence="2">The sequence shown here is derived from an EMBL/GenBank/DDBJ whole genome shotgun (WGS) entry which is preliminary data.</text>
</comment>
<name>A0A232EQ21_9HYME</name>
<keyword evidence="3" id="KW-1185">Reference proteome</keyword>
<organism evidence="2 3">
    <name type="scientific">Trichomalopsis sarcophagae</name>
    <dbReference type="NCBI Taxonomy" id="543379"/>
    <lineage>
        <taxon>Eukaryota</taxon>
        <taxon>Metazoa</taxon>
        <taxon>Ecdysozoa</taxon>
        <taxon>Arthropoda</taxon>
        <taxon>Hexapoda</taxon>
        <taxon>Insecta</taxon>
        <taxon>Pterygota</taxon>
        <taxon>Neoptera</taxon>
        <taxon>Endopterygota</taxon>
        <taxon>Hymenoptera</taxon>
        <taxon>Apocrita</taxon>
        <taxon>Proctotrupomorpha</taxon>
        <taxon>Chalcidoidea</taxon>
        <taxon>Pteromalidae</taxon>
        <taxon>Pteromalinae</taxon>
        <taxon>Trichomalopsis</taxon>
    </lineage>
</organism>
<dbReference type="EMBL" id="NNAY01002843">
    <property type="protein sequence ID" value="OXU20453.1"/>
    <property type="molecule type" value="Genomic_DNA"/>
</dbReference>
<reference evidence="2 3" key="1">
    <citation type="journal article" date="2017" name="Curr. Biol.">
        <title>The Evolution of Venom by Co-option of Single-Copy Genes.</title>
        <authorList>
            <person name="Martinson E.O."/>
            <person name="Mrinalini"/>
            <person name="Kelkar Y.D."/>
            <person name="Chang C.H."/>
            <person name="Werren J.H."/>
        </authorList>
    </citation>
    <scope>NUCLEOTIDE SEQUENCE [LARGE SCALE GENOMIC DNA]</scope>
    <source>
        <strain evidence="2 3">Alberta</strain>
        <tissue evidence="2">Whole body</tissue>
    </source>
</reference>
<gene>
    <name evidence="2" type="ORF">TSAR_008211</name>
</gene>
<feature type="region of interest" description="Disordered" evidence="1">
    <location>
        <begin position="71"/>
        <end position="93"/>
    </location>
</feature>
<evidence type="ECO:0000313" key="3">
    <source>
        <dbReference type="Proteomes" id="UP000215335"/>
    </source>
</evidence>